<evidence type="ECO:0008006" key="4">
    <source>
        <dbReference type="Google" id="ProtNLM"/>
    </source>
</evidence>
<accession>A0A0G2A3S5</accession>
<feature type="transmembrane region" description="Helical" evidence="1">
    <location>
        <begin position="20"/>
        <end position="45"/>
    </location>
</feature>
<dbReference type="AlphaFoldDB" id="A0A0G2A3S5"/>
<gene>
    <name evidence="2" type="ORF">UY82_C0037G0001</name>
</gene>
<evidence type="ECO:0000313" key="3">
    <source>
        <dbReference type="Proteomes" id="UP000033865"/>
    </source>
</evidence>
<organism evidence="2 3">
    <name type="scientific">Candidatus Uhrbacteria bacterium GW2011_GWC2_53_7</name>
    <dbReference type="NCBI Taxonomy" id="1618986"/>
    <lineage>
        <taxon>Bacteria</taxon>
        <taxon>Candidatus Uhriibacteriota</taxon>
    </lineage>
</organism>
<protein>
    <recommendedName>
        <fullName evidence="4">Glycosyltransferase RgtA/B/C/D-like domain-containing protein</fullName>
    </recommendedName>
</protein>
<keyword evidence="1" id="KW-0472">Membrane</keyword>
<feature type="transmembrane region" description="Helical" evidence="1">
    <location>
        <begin position="216"/>
        <end position="234"/>
    </location>
</feature>
<reference evidence="2 3" key="1">
    <citation type="journal article" date="2015" name="Nature">
        <title>rRNA introns, odd ribosomes, and small enigmatic genomes across a large radiation of phyla.</title>
        <authorList>
            <person name="Brown C.T."/>
            <person name="Hug L.A."/>
            <person name="Thomas B.C."/>
            <person name="Sharon I."/>
            <person name="Castelle C.J."/>
            <person name="Singh A."/>
            <person name="Wilkins M.J."/>
            <person name="Williams K.H."/>
            <person name="Banfield J.F."/>
        </authorList>
    </citation>
    <scope>NUCLEOTIDE SEQUENCE [LARGE SCALE GENOMIC DNA]</scope>
</reference>
<evidence type="ECO:0000256" key="1">
    <source>
        <dbReference type="SAM" id="Phobius"/>
    </source>
</evidence>
<evidence type="ECO:0000313" key="2">
    <source>
        <dbReference type="EMBL" id="KKW35512.1"/>
    </source>
</evidence>
<keyword evidence="1" id="KW-0812">Transmembrane</keyword>
<comment type="caution">
    <text evidence="2">The sequence shown here is derived from an EMBL/GenBank/DDBJ whole genome shotgun (WGS) entry which is preliminary data.</text>
</comment>
<sequence length="376" mass="42543">IAFVLPLADSWRARSTLLLLGLFALSIHPLGGVPILLLLGLSLLALMRRVRWRQAGLCVGSVMALLALPALFVLYNLASGQSPVSPQSQMLSRFFTLFTDPYLPGALPIPFFVELFYDAMRWVPRFVVVLALFFAWRRRQTLTVSPVPMLILTGSLLGSLFLLSGFFTFADVIHYEQMEFAWRLLQTMFLLTTPWALVFLARLWKQYGGFSFERMSLLSLLMVIFITATWYLSYPQLNLKVRNAGASVSATDVEVARFLESRYDGESFLVLSHQMTSAAAIQESGFRHYLKTDDGLALWYAIPTGGKLYGYFLRMSMDGPTPELLNEIREFANVRHVYFVTYDSWPNAGFIRSRAASFADASYGVQGTKLVIYEYE</sequence>
<dbReference type="EMBL" id="LCRN01000037">
    <property type="protein sequence ID" value="KKW35512.1"/>
    <property type="molecule type" value="Genomic_DNA"/>
</dbReference>
<feature type="transmembrane region" description="Helical" evidence="1">
    <location>
        <begin position="148"/>
        <end position="169"/>
    </location>
</feature>
<name>A0A0G2A3S5_9BACT</name>
<proteinExistence type="predicted"/>
<dbReference type="Proteomes" id="UP000033865">
    <property type="component" value="Unassembled WGS sequence"/>
</dbReference>
<feature type="transmembrane region" description="Helical" evidence="1">
    <location>
        <begin position="181"/>
        <end position="204"/>
    </location>
</feature>
<feature type="non-terminal residue" evidence="2">
    <location>
        <position position="1"/>
    </location>
</feature>
<keyword evidence="1" id="KW-1133">Transmembrane helix</keyword>
<feature type="transmembrane region" description="Helical" evidence="1">
    <location>
        <begin position="57"/>
        <end position="78"/>
    </location>
</feature>